<dbReference type="EMBL" id="UINC01123024">
    <property type="protein sequence ID" value="SVC99214.1"/>
    <property type="molecule type" value="Genomic_DNA"/>
</dbReference>
<keyword evidence="1" id="KW-0472">Membrane</keyword>
<reference evidence="2" key="1">
    <citation type="submission" date="2018-05" db="EMBL/GenBank/DDBJ databases">
        <authorList>
            <person name="Lanie J.A."/>
            <person name="Ng W.-L."/>
            <person name="Kazmierczak K.M."/>
            <person name="Andrzejewski T.M."/>
            <person name="Davidsen T.M."/>
            <person name="Wayne K.J."/>
            <person name="Tettelin H."/>
            <person name="Glass J.I."/>
            <person name="Rusch D."/>
            <person name="Podicherti R."/>
            <person name="Tsui H.-C.T."/>
            <person name="Winkler M.E."/>
        </authorList>
    </citation>
    <scope>NUCLEOTIDE SEQUENCE</scope>
</reference>
<keyword evidence="1" id="KW-0812">Transmembrane</keyword>
<dbReference type="AlphaFoldDB" id="A0A382RND7"/>
<keyword evidence="1" id="KW-1133">Transmembrane helix</keyword>
<name>A0A382RND7_9ZZZZ</name>
<sequence length="62" mass="6887">MILKTLTLQPDAIISMCAVCVSDRSGGQIALLIIVSSLIFLGVANWAWKKYFKNTREISTEK</sequence>
<evidence type="ECO:0000256" key="1">
    <source>
        <dbReference type="SAM" id="Phobius"/>
    </source>
</evidence>
<accession>A0A382RND7</accession>
<evidence type="ECO:0000313" key="2">
    <source>
        <dbReference type="EMBL" id="SVC99214.1"/>
    </source>
</evidence>
<proteinExistence type="predicted"/>
<protein>
    <submittedName>
        <fullName evidence="2">Uncharacterized protein</fullName>
    </submittedName>
</protein>
<gene>
    <name evidence="2" type="ORF">METZ01_LOCUS352068</name>
</gene>
<feature type="transmembrane region" description="Helical" evidence="1">
    <location>
        <begin position="29"/>
        <end position="48"/>
    </location>
</feature>
<organism evidence="2">
    <name type="scientific">marine metagenome</name>
    <dbReference type="NCBI Taxonomy" id="408172"/>
    <lineage>
        <taxon>unclassified sequences</taxon>
        <taxon>metagenomes</taxon>
        <taxon>ecological metagenomes</taxon>
    </lineage>
</organism>